<gene>
    <name evidence="1" type="ORF">OLEA9_A042644</name>
</gene>
<comment type="caution">
    <text evidence="1">The sequence shown here is derived from an EMBL/GenBank/DDBJ whole genome shotgun (WGS) entry which is preliminary data.</text>
</comment>
<dbReference type="EMBL" id="CACTIH010005517">
    <property type="protein sequence ID" value="CAA2996122.1"/>
    <property type="molecule type" value="Genomic_DNA"/>
</dbReference>
<organism evidence="1 2">
    <name type="scientific">Olea europaea subsp. europaea</name>
    <dbReference type="NCBI Taxonomy" id="158383"/>
    <lineage>
        <taxon>Eukaryota</taxon>
        <taxon>Viridiplantae</taxon>
        <taxon>Streptophyta</taxon>
        <taxon>Embryophyta</taxon>
        <taxon>Tracheophyta</taxon>
        <taxon>Spermatophyta</taxon>
        <taxon>Magnoliopsida</taxon>
        <taxon>eudicotyledons</taxon>
        <taxon>Gunneridae</taxon>
        <taxon>Pentapetalae</taxon>
        <taxon>asterids</taxon>
        <taxon>lamiids</taxon>
        <taxon>Lamiales</taxon>
        <taxon>Oleaceae</taxon>
        <taxon>Oleeae</taxon>
        <taxon>Olea</taxon>
    </lineage>
</organism>
<keyword evidence="2" id="KW-1185">Reference proteome</keyword>
<reference evidence="1 2" key="1">
    <citation type="submission" date="2019-12" db="EMBL/GenBank/DDBJ databases">
        <authorList>
            <person name="Alioto T."/>
            <person name="Alioto T."/>
            <person name="Gomez Garrido J."/>
        </authorList>
    </citation>
    <scope>NUCLEOTIDE SEQUENCE [LARGE SCALE GENOMIC DNA]</scope>
</reference>
<proteinExistence type="predicted"/>
<dbReference type="AlphaFoldDB" id="A0A8S0SWS0"/>
<evidence type="ECO:0000313" key="1">
    <source>
        <dbReference type="EMBL" id="CAA2996122.1"/>
    </source>
</evidence>
<evidence type="ECO:0000313" key="2">
    <source>
        <dbReference type="Proteomes" id="UP000594638"/>
    </source>
</evidence>
<protein>
    <submittedName>
        <fullName evidence="1">Uncharacterized protein</fullName>
    </submittedName>
</protein>
<accession>A0A8S0SWS0</accession>
<name>A0A8S0SWS0_OLEEU</name>
<sequence length="97" mass="11055">MSLFDLPSPLRSLLYQSFPTHAPQSRYSSIPAPLNFDVHLLDEMRLDMEMMISYCPEAFRDFLRDPIPSPDLANVLSSMSVLGKIAQEKAKVGQRFH</sequence>
<dbReference type="Proteomes" id="UP000594638">
    <property type="component" value="Unassembled WGS sequence"/>
</dbReference>
<dbReference type="Gramene" id="OE9A042644T1">
    <property type="protein sequence ID" value="OE9A042644C1"/>
    <property type="gene ID" value="OE9A042644"/>
</dbReference>